<evidence type="ECO:0000256" key="15">
    <source>
        <dbReference type="ARBA" id="ARBA00023324"/>
    </source>
</evidence>
<evidence type="ECO:0000256" key="1">
    <source>
        <dbReference type="ARBA" id="ARBA00000189"/>
    </source>
</evidence>
<dbReference type="GeneID" id="123184598"/>
<keyword evidence="7" id="KW-0732">Signal</keyword>
<dbReference type="GO" id="GO:0048511">
    <property type="term" value="P:rhythmic process"/>
    <property type="evidence" value="ECO:0007669"/>
    <property type="project" value="UniProtKB-KW"/>
</dbReference>
<keyword evidence="11" id="KW-0090">Biological rhythms</keyword>
<evidence type="ECO:0000256" key="21">
    <source>
        <dbReference type="RuleBase" id="RU362060"/>
    </source>
</evidence>
<dbReference type="EnsemblPlants" id="TraesCS2A02G084100.1">
    <property type="protein sequence ID" value="TraesCS2A02G084100.1"/>
    <property type="gene ID" value="TraesCS2A02G084100"/>
</dbReference>
<dbReference type="PANTHER" id="PTHR31517:SF80">
    <property type="entry name" value="PEROXIDASE"/>
    <property type="match status" value="1"/>
</dbReference>
<evidence type="ECO:0000313" key="24">
    <source>
        <dbReference type="EnsemblPlants" id="TraesCS2A02G084100.1"/>
    </source>
</evidence>
<dbReference type="InterPro" id="IPR033905">
    <property type="entry name" value="Secretory_peroxidase"/>
</dbReference>
<dbReference type="PRINTS" id="PR00461">
    <property type="entry name" value="PLPEROXIDASE"/>
</dbReference>
<dbReference type="SUPFAM" id="SSF48113">
    <property type="entry name" value="Heme-dependent peroxidases"/>
    <property type="match status" value="1"/>
</dbReference>
<dbReference type="PROSITE" id="PS00436">
    <property type="entry name" value="PEROXIDASE_2"/>
    <property type="match status" value="1"/>
</dbReference>
<dbReference type="Gramene" id="TraesKAR2A01G0034280.1">
    <property type="protein sequence ID" value="cds.TraesKAR2A01G0034280.1"/>
    <property type="gene ID" value="TraesKAR2A01G0034280"/>
</dbReference>
<feature type="binding site" evidence="18">
    <location>
        <position position="125"/>
    </location>
    <ligand>
        <name>Ca(2+)</name>
        <dbReference type="ChEBI" id="CHEBI:29108"/>
        <label>1</label>
    </ligand>
</feature>
<feature type="binding site" evidence="18">
    <location>
        <position position="122"/>
    </location>
    <ligand>
        <name>Ca(2+)</name>
        <dbReference type="ChEBI" id="CHEBI:29108"/>
        <label>1</label>
    </ligand>
</feature>
<evidence type="ECO:0000256" key="3">
    <source>
        <dbReference type="ARBA" id="ARBA00012313"/>
    </source>
</evidence>
<name>A0A1D5TSA1_WHEAT</name>
<organism evidence="23">
    <name type="scientific">Triticum aestivum</name>
    <name type="common">Wheat</name>
    <dbReference type="NCBI Taxonomy" id="4565"/>
    <lineage>
        <taxon>Eukaryota</taxon>
        <taxon>Viridiplantae</taxon>
        <taxon>Streptophyta</taxon>
        <taxon>Embryophyta</taxon>
        <taxon>Tracheophyta</taxon>
        <taxon>Spermatophyta</taxon>
        <taxon>Magnoliopsida</taxon>
        <taxon>Liliopsida</taxon>
        <taxon>Poales</taxon>
        <taxon>Poaceae</taxon>
        <taxon>BOP clade</taxon>
        <taxon>Pooideae</taxon>
        <taxon>Triticodae</taxon>
        <taxon>Triticeae</taxon>
        <taxon>Triticinae</taxon>
        <taxon>Triticum</taxon>
    </lineage>
</organism>
<dbReference type="OMA" id="DCRFVNS"/>
<keyword evidence="15 21" id="KW-0376">Hydrogen peroxide</keyword>
<proteinExistence type="inferred from homology"/>
<keyword evidence="25" id="KW-1185">Reference proteome</keyword>
<feature type="active site" description="Proton acceptor" evidence="16">
    <location>
        <position position="121"/>
    </location>
</feature>
<evidence type="ECO:0000256" key="4">
    <source>
        <dbReference type="ARBA" id="ARBA00022559"/>
    </source>
</evidence>
<dbReference type="EC" id="1.11.1.7" evidence="3 21"/>
<dbReference type="InterPro" id="IPR002016">
    <property type="entry name" value="Haem_peroxidase"/>
</dbReference>
<evidence type="ECO:0000256" key="11">
    <source>
        <dbReference type="ARBA" id="ARBA00023108"/>
    </source>
</evidence>
<dbReference type="SMR" id="A0A1D5TSA1"/>
<reference evidence="23" key="2">
    <citation type="submission" date="2018-10" db="UniProtKB">
        <authorList>
            <consortium name="EnsemblPlants"/>
        </authorList>
    </citation>
    <scope>IDENTIFICATION</scope>
</reference>
<feature type="disulfide bond" evidence="20">
    <location>
        <begin position="123"/>
        <end position="128"/>
    </location>
</feature>
<evidence type="ECO:0000313" key="25">
    <source>
        <dbReference type="Proteomes" id="UP000019116"/>
    </source>
</evidence>
<dbReference type="Gramene" id="TraesROB_scaffold_048131_01G000300.1">
    <property type="protein sequence ID" value="TraesROB_scaffold_048131_01G000300.1"/>
    <property type="gene ID" value="TraesROB_scaffold_048131_01G000300"/>
</dbReference>
<evidence type="ECO:0000313" key="23">
    <source>
        <dbReference type="EnsemblPlants" id="TraesCS2A02G083900.1"/>
    </source>
</evidence>
<evidence type="ECO:0000256" key="2">
    <source>
        <dbReference type="ARBA" id="ARBA00002322"/>
    </source>
</evidence>
<sequence>MVSLSFTSSLQLGAQAIRTRRDESGWSTFYPPWIFVKASELKKMGLSSSLVPMASALLLLCCFTAWNAAAAAASGGGGDGLRLNYYSESCPRAEEIVKEQVRRLYEEHGNTAVSWLRALFHDCTVKSCDASLLLETDAATGLVSEQASPRSFGMRNFKYVGAIKSALERECPGTVSCADVLALAARDGAAMLGGPAAIPMRTGRRDATESRYGEVERYVPNHNDTVSAVLSRFAAMGLDAEAVVALLGAHSVGRVHCNNLVARLYPAVDGGMEPAYGAYLRGRCPTADAREDTRDVAYARNDRATPMVLDNMYHKNLLKGRGLLLVDQRLASDPRTAPFVKKMAADNGYFRETFAAALVRMSENGPLTGGQGEVRKDCRFVNAK</sequence>
<keyword evidence="10 18" id="KW-0408">Iron</keyword>
<protein>
    <recommendedName>
        <fullName evidence="3 21">Peroxidase</fullName>
        <ecNumber evidence="3 21">1.11.1.7</ecNumber>
    </recommendedName>
</protein>
<dbReference type="GO" id="GO:0005576">
    <property type="term" value="C:extracellular region"/>
    <property type="evidence" value="ECO:0007669"/>
    <property type="project" value="UniProtKB-SubCell"/>
</dbReference>
<keyword evidence="5 21" id="KW-0349">Heme</keyword>
<feature type="binding site" description="axial binding residue" evidence="18">
    <location>
        <position position="250"/>
    </location>
    <ligand>
        <name>heme b</name>
        <dbReference type="ChEBI" id="CHEBI:60344"/>
    </ligand>
    <ligandPart>
        <name>Fe</name>
        <dbReference type="ChEBI" id="CHEBI:18248"/>
    </ligandPart>
</feature>
<evidence type="ECO:0000256" key="10">
    <source>
        <dbReference type="ARBA" id="ARBA00023004"/>
    </source>
</evidence>
<dbReference type="Gramene" id="TraesCS2A02G083900.1">
    <property type="protein sequence ID" value="TraesCS2A02G083900.1"/>
    <property type="gene ID" value="TraesCS2A02G083900"/>
</dbReference>
<feature type="binding site" evidence="18">
    <location>
        <position position="305"/>
    </location>
    <ligand>
        <name>Ca(2+)</name>
        <dbReference type="ChEBI" id="CHEBI:29108"/>
        <label>2</label>
    </ligand>
</feature>
<evidence type="ECO:0000256" key="9">
    <source>
        <dbReference type="ARBA" id="ARBA00023002"/>
    </source>
</evidence>
<feature type="site" description="Transition state stabilizer" evidence="19">
    <location>
        <position position="117"/>
    </location>
</feature>
<feature type="domain" description="Plant heme peroxidase family profile" evidence="22">
    <location>
        <begin position="80"/>
        <end position="382"/>
    </location>
</feature>
<dbReference type="PANTHER" id="PTHR31517">
    <property type="match status" value="1"/>
</dbReference>
<keyword evidence="8 18" id="KW-0106">Calcium</keyword>
<evidence type="ECO:0000256" key="7">
    <source>
        <dbReference type="ARBA" id="ARBA00022729"/>
    </source>
</evidence>
<comment type="cofactor">
    <cofactor evidence="18 21">
        <name>heme b</name>
        <dbReference type="ChEBI" id="CHEBI:60344"/>
    </cofactor>
    <text evidence="18 21">Binds 1 heme b (iron(II)-protoporphyrin IX) group per subunit.</text>
</comment>
<gene>
    <name evidence="23" type="primary">LOC123184598</name>
    <name evidence="24" type="synonym">LOC123184599</name>
</gene>
<keyword evidence="21" id="KW-0964">Secreted</keyword>
<dbReference type="GO" id="GO:0046872">
    <property type="term" value="F:metal ion binding"/>
    <property type="evidence" value="ECO:0007669"/>
    <property type="project" value="UniProtKB-UniRule"/>
</dbReference>
<feature type="binding site" evidence="18">
    <location>
        <position position="310"/>
    </location>
    <ligand>
        <name>Ca(2+)</name>
        <dbReference type="ChEBI" id="CHEBI:29108"/>
        <label>2</label>
    </ligand>
</feature>
<dbReference type="Gramene" id="TraesCS2A03G0163500.1">
    <property type="protein sequence ID" value="TraesCS2A03G0163500.1.CDS"/>
    <property type="gene ID" value="TraesCS2A03G0163500"/>
</dbReference>
<dbReference type="InterPro" id="IPR010255">
    <property type="entry name" value="Haem_peroxidase_sf"/>
</dbReference>
<dbReference type="InterPro" id="IPR019794">
    <property type="entry name" value="Peroxidases_AS"/>
</dbReference>
<evidence type="ECO:0000256" key="6">
    <source>
        <dbReference type="ARBA" id="ARBA00022723"/>
    </source>
</evidence>
<feature type="binding site" evidence="18">
    <location>
        <position position="131"/>
    </location>
    <ligand>
        <name>Ca(2+)</name>
        <dbReference type="ChEBI" id="CHEBI:29108"/>
        <label>1</label>
    </ligand>
</feature>
<dbReference type="STRING" id="4565.A0A1D5TSA1"/>
<dbReference type="CDD" id="cd00693">
    <property type="entry name" value="secretory_peroxidase"/>
    <property type="match status" value="1"/>
</dbReference>
<dbReference type="GO" id="GO:0020037">
    <property type="term" value="F:heme binding"/>
    <property type="evidence" value="ECO:0007669"/>
    <property type="project" value="UniProtKB-UniRule"/>
</dbReference>
<evidence type="ECO:0000256" key="12">
    <source>
        <dbReference type="ARBA" id="ARBA00023157"/>
    </source>
</evidence>
<dbReference type="EnsemblPlants" id="TraesCS2A02G083900.1">
    <property type="protein sequence ID" value="TraesCS2A02G083900.1"/>
    <property type="gene ID" value="TraesCS2A02G083900"/>
</dbReference>
<dbReference type="Gramene" id="TraesCLE_scaffold_814295_01G000100.1">
    <property type="protein sequence ID" value="TraesCLE_scaffold_814295_01G000100.1"/>
    <property type="gene ID" value="TraesCLE_scaffold_814295_01G000100"/>
</dbReference>
<dbReference type="Gramene" id="TraesCS2A03G0164200.1">
    <property type="protein sequence ID" value="TraesCS2A03G0164200.1.CDS"/>
    <property type="gene ID" value="TraesCS2A03G0164200"/>
</dbReference>
<dbReference type="GO" id="GO:0042744">
    <property type="term" value="P:hydrogen peroxide catabolic process"/>
    <property type="evidence" value="ECO:0007669"/>
    <property type="project" value="UniProtKB-KW"/>
</dbReference>
<dbReference type="PRINTS" id="PR00458">
    <property type="entry name" value="PEROXIDASE"/>
</dbReference>
<accession>A0A1D5TSA1</accession>
<keyword evidence="4 21" id="KW-0575">Peroxidase</keyword>
<dbReference type="Gene3D" id="1.10.520.10">
    <property type="match status" value="1"/>
</dbReference>
<dbReference type="Gramene" id="TraesWEE_scaffold_725448_01G000100.1">
    <property type="protein sequence ID" value="TraesWEE_scaffold_725448_01G000100.1"/>
    <property type="gene ID" value="TraesWEE_scaffold_725448_01G000100"/>
</dbReference>
<feature type="binding site" evidence="18">
    <location>
        <position position="302"/>
    </location>
    <ligand>
        <name>Ca(2+)</name>
        <dbReference type="ChEBI" id="CHEBI:29108"/>
        <label>2</label>
    </ligand>
</feature>
<dbReference type="GO" id="GO:0006979">
    <property type="term" value="P:response to oxidative stress"/>
    <property type="evidence" value="ECO:0007669"/>
    <property type="project" value="UniProtKB-UniRule"/>
</dbReference>
<keyword evidence="6 18" id="KW-0479">Metal-binding</keyword>
<evidence type="ECO:0000256" key="8">
    <source>
        <dbReference type="ARBA" id="ARBA00022837"/>
    </source>
</evidence>
<evidence type="ECO:0000256" key="20">
    <source>
        <dbReference type="PIRSR" id="PIRSR600823-5"/>
    </source>
</evidence>
<evidence type="ECO:0000259" key="22">
    <source>
        <dbReference type="PROSITE" id="PS50873"/>
    </source>
</evidence>
<dbReference type="GO" id="GO:0140825">
    <property type="term" value="F:lactoperoxidase activity"/>
    <property type="evidence" value="ECO:0007669"/>
    <property type="project" value="UniProtKB-EC"/>
</dbReference>
<reference evidence="23" key="1">
    <citation type="submission" date="2018-08" db="EMBL/GenBank/DDBJ databases">
        <authorList>
            <person name="Rossello M."/>
        </authorList>
    </citation>
    <scope>NUCLEOTIDE SEQUENCE [LARGE SCALE GENOMIC DNA]</scope>
    <source>
        <strain evidence="23">cv. Chinese Spring</strain>
    </source>
</reference>
<dbReference type="Proteomes" id="UP000019116">
    <property type="component" value="Chromosome 2A"/>
</dbReference>
<dbReference type="Gramene" id="TraesCS2A02G084100.1">
    <property type="protein sequence ID" value="TraesCS2A02G084100.1"/>
    <property type="gene ID" value="TraesCS2A02G084100"/>
</dbReference>
<dbReference type="Gramene" id="TraesKAR2A01G0034210.1">
    <property type="protein sequence ID" value="cds.TraesKAR2A01G0034210.1"/>
    <property type="gene ID" value="TraesKAR2A01G0034210"/>
</dbReference>
<dbReference type="GO" id="GO:0006950">
    <property type="term" value="P:response to stress"/>
    <property type="evidence" value="ECO:0000318"/>
    <property type="project" value="GO_Central"/>
</dbReference>
<keyword evidence="13" id="KW-0325">Glycoprotein</keyword>
<dbReference type="InterPro" id="IPR000823">
    <property type="entry name" value="Peroxidase_pln"/>
</dbReference>
<dbReference type="Pfam" id="PF00141">
    <property type="entry name" value="peroxidase"/>
    <property type="match status" value="1"/>
</dbReference>
<dbReference type="PROSITE" id="PS50873">
    <property type="entry name" value="PEROXIDASE_4"/>
    <property type="match status" value="1"/>
</dbReference>
<evidence type="ECO:0000256" key="5">
    <source>
        <dbReference type="ARBA" id="ARBA00022617"/>
    </source>
</evidence>
<keyword evidence="12 20" id="KW-1015">Disulfide bond</keyword>
<feature type="binding site" evidence="18">
    <location>
        <position position="129"/>
    </location>
    <ligand>
        <name>Ca(2+)</name>
        <dbReference type="ChEBI" id="CHEBI:29108"/>
        <label>1</label>
    </ligand>
</feature>
<comment type="catalytic activity">
    <reaction evidence="1 21">
        <text>2 a phenolic donor + H2O2 = 2 a phenolic radical donor + 2 H2O</text>
        <dbReference type="Rhea" id="RHEA:56136"/>
        <dbReference type="ChEBI" id="CHEBI:15377"/>
        <dbReference type="ChEBI" id="CHEBI:16240"/>
        <dbReference type="ChEBI" id="CHEBI:139520"/>
        <dbReference type="ChEBI" id="CHEBI:139521"/>
        <dbReference type="EC" id="1.11.1.7"/>
    </reaction>
</comment>
<feature type="disulfide bond" evidence="20">
    <location>
        <begin position="90"/>
        <end position="171"/>
    </location>
</feature>
<evidence type="ECO:0000256" key="18">
    <source>
        <dbReference type="PIRSR" id="PIRSR600823-3"/>
    </source>
</evidence>
<feature type="disulfide bond" evidence="20">
    <location>
        <begin position="257"/>
        <end position="284"/>
    </location>
</feature>
<dbReference type="OrthoDB" id="2859658at2759"/>
<feature type="disulfide bond" evidence="20">
    <location>
        <begin position="177"/>
        <end position="378"/>
    </location>
</feature>
<evidence type="ECO:0000256" key="19">
    <source>
        <dbReference type="PIRSR" id="PIRSR600823-4"/>
    </source>
</evidence>
<dbReference type="Gene3D" id="1.10.420.10">
    <property type="entry name" value="Peroxidase, domain 2"/>
    <property type="match status" value="1"/>
</dbReference>
<comment type="function">
    <text evidence="2">Removal of H(2)O(2), oxidation of toxic reductants, biosynthesis and degradation of lignin, suberization, auxin catabolism, response to environmental stresses such as wounding, pathogen attack and oxidative stress. These functions might be dependent on each isozyme/isoform in each plant tissue.</text>
</comment>
<dbReference type="FunFam" id="1.10.520.10:FF:000010">
    <property type="entry name" value="Peroxidase"/>
    <property type="match status" value="1"/>
</dbReference>
<evidence type="ECO:0000256" key="13">
    <source>
        <dbReference type="ARBA" id="ARBA00023180"/>
    </source>
</evidence>
<comment type="similarity">
    <text evidence="21">Belongs to the peroxidase family. Classical plant (class III) peroxidase subfamily.</text>
</comment>
<comment type="cofactor">
    <cofactor evidence="18 21">
        <name>Ca(2+)</name>
        <dbReference type="ChEBI" id="CHEBI:29108"/>
    </cofactor>
    <text evidence="18 21">Binds 2 calcium ions per subunit.</text>
</comment>
<keyword evidence="9 21" id="KW-0560">Oxidoreductase</keyword>
<evidence type="ECO:0000256" key="17">
    <source>
        <dbReference type="PIRSR" id="PIRSR600823-2"/>
    </source>
</evidence>
<dbReference type="AlphaFoldDB" id="A0A1D5TSA1"/>
<dbReference type="RefSeq" id="XP_044452633.1">
    <property type="nucleotide sequence ID" value="XM_044596698.1"/>
</dbReference>
<evidence type="ECO:0000256" key="16">
    <source>
        <dbReference type="PIRSR" id="PIRSR600823-1"/>
    </source>
</evidence>
<keyword evidence="14" id="KW-0873">Pyrrolidone carboxylic acid</keyword>
<dbReference type="GO" id="GO:0004601">
    <property type="term" value="F:peroxidase activity"/>
    <property type="evidence" value="ECO:0000318"/>
    <property type="project" value="GO_Central"/>
</dbReference>
<feature type="binding site" evidence="17">
    <location>
        <position position="220"/>
    </location>
    <ligand>
        <name>substrate</name>
    </ligand>
</feature>
<comment type="subcellular location">
    <subcellularLocation>
        <location evidence="21">Secreted</location>
    </subcellularLocation>
</comment>
<dbReference type="PaxDb" id="4565-Traes_2AS_647C2FAA9.1"/>
<dbReference type="GO" id="GO:0009505">
    <property type="term" value="C:plant-type cell wall"/>
    <property type="evidence" value="ECO:0000318"/>
    <property type="project" value="GO_Central"/>
</dbReference>
<dbReference type="FunFam" id="1.10.420.10:FF:000007">
    <property type="entry name" value="Peroxidase"/>
    <property type="match status" value="1"/>
</dbReference>
<dbReference type="eggNOG" id="ENOG502QU16">
    <property type="taxonomic scope" value="Eukaryota"/>
</dbReference>
<evidence type="ECO:0000256" key="14">
    <source>
        <dbReference type="ARBA" id="ARBA00023283"/>
    </source>
</evidence>